<dbReference type="RefSeq" id="WP_004859219.1">
    <property type="nucleotide sequence ID" value="NZ_ASYY01000054.1"/>
</dbReference>
<evidence type="ECO:0000313" key="2">
    <source>
        <dbReference type="Proteomes" id="UP000013117"/>
    </source>
</evidence>
<dbReference type="GeneID" id="84208672"/>
<dbReference type="PATRIC" id="fig|1120926.3.peg.1222"/>
<dbReference type="STRING" id="202952.GCA_000747725_00069"/>
<sequence>MVRVKRSTNNKPFLRKSDHSFVWVASFLSYVQKNKRWGYAKVQKILADAYSKDREHMYSTLQKYMDED</sequence>
<organism evidence="1 2">
    <name type="scientific">Acinetobacter gerneri DSM 14967 = CIP 107464 = MTCC 9824</name>
    <dbReference type="NCBI Taxonomy" id="1120926"/>
    <lineage>
        <taxon>Bacteria</taxon>
        <taxon>Pseudomonadati</taxon>
        <taxon>Pseudomonadota</taxon>
        <taxon>Gammaproteobacteria</taxon>
        <taxon>Moraxellales</taxon>
        <taxon>Moraxellaceae</taxon>
        <taxon>Acinetobacter</taxon>
    </lineage>
</organism>
<accession>N8YCQ4</accession>
<comment type="caution">
    <text evidence="1">The sequence shown here is derived from an EMBL/GenBank/DDBJ whole genome shotgun (WGS) entry which is preliminary data.</text>
</comment>
<protein>
    <submittedName>
        <fullName evidence="1">Uncharacterized protein</fullName>
    </submittedName>
</protein>
<reference evidence="1 2" key="1">
    <citation type="submission" date="2013-02" db="EMBL/GenBank/DDBJ databases">
        <title>The Genome Sequence of Acinetobacter gerneri CIP 107464.</title>
        <authorList>
            <consortium name="The Broad Institute Genome Sequencing Platform"/>
            <consortium name="The Broad Institute Genome Sequencing Center for Infectious Disease"/>
            <person name="Cerqueira G."/>
            <person name="Feldgarden M."/>
            <person name="Courvalin P."/>
            <person name="Perichon B."/>
            <person name="Grillot-Courvalin C."/>
            <person name="Clermont D."/>
            <person name="Rocha E."/>
            <person name="Yoon E.-J."/>
            <person name="Nemec A."/>
            <person name="Walker B."/>
            <person name="Young S.K."/>
            <person name="Zeng Q."/>
            <person name="Gargeya S."/>
            <person name="Fitzgerald M."/>
            <person name="Haas B."/>
            <person name="Abouelleil A."/>
            <person name="Alvarado L."/>
            <person name="Arachchi H.M."/>
            <person name="Berlin A.M."/>
            <person name="Chapman S.B."/>
            <person name="Dewar J."/>
            <person name="Goldberg J."/>
            <person name="Griggs A."/>
            <person name="Gujja S."/>
            <person name="Hansen M."/>
            <person name="Howarth C."/>
            <person name="Imamovic A."/>
            <person name="Larimer J."/>
            <person name="McCowan C."/>
            <person name="Murphy C."/>
            <person name="Neiman D."/>
            <person name="Pearson M."/>
            <person name="Priest M."/>
            <person name="Roberts A."/>
            <person name="Saif S."/>
            <person name="Shea T."/>
            <person name="Sisk P."/>
            <person name="Sykes S."/>
            <person name="Wortman J."/>
            <person name="Nusbaum C."/>
            <person name="Birren B."/>
        </authorList>
    </citation>
    <scope>NUCLEOTIDE SEQUENCE [LARGE SCALE GENOMIC DNA]</scope>
    <source>
        <strain evidence="1 2">CIP 107464</strain>
    </source>
</reference>
<proteinExistence type="predicted"/>
<dbReference type="AlphaFoldDB" id="N8YCQ4"/>
<gene>
    <name evidence="1" type="ORF">F960_01270</name>
</gene>
<dbReference type="HOGENOM" id="CLU_196492_0_0_6"/>
<dbReference type="EMBL" id="APPN01000054">
    <property type="protein sequence ID" value="ENV34532.1"/>
    <property type="molecule type" value="Genomic_DNA"/>
</dbReference>
<keyword evidence="2" id="KW-1185">Reference proteome</keyword>
<evidence type="ECO:0000313" key="1">
    <source>
        <dbReference type="EMBL" id="ENV34532.1"/>
    </source>
</evidence>
<dbReference type="Proteomes" id="UP000013117">
    <property type="component" value="Unassembled WGS sequence"/>
</dbReference>
<name>N8YCQ4_9GAMM</name>